<dbReference type="Pfam" id="PF12321">
    <property type="entry name" value="DUF3634"/>
    <property type="match status" value="1"/>
</dbReference>
<dbReference type="EMBL" id="PYNS01000007">
    <property type="protein sequence ID" value="PSV11250.1"/>
    <property type="molecule type" value="Genomic_DNA"/>
</dbReference>
<evidence type="ECO:0000313" key="1">
    <source>
        <dbReference type="EMBL" id="PSV11250.1"/>
    </source>
</evidence>
<dbReference type="InterPro" id="IPR022090">
    <property type="entry name" value="DUF3634"/>
</dbReference>
<organism evidence="1 2">
    <name type="scientific">Photobacterium leiognathi subsp. mandapamensis</name>
    <name type="common">Photobacterium mandapamensis</name>
    <dbReference type="NCBI Taxonomy" id="48408"/>
    <lineage>
        <taxon>Bacteria</taxon>
        <taxon>Pseudomonadati</taxon>
        <taxon>Pseudomonadota</taxon>
        <taxon>Gammaproteobacteria</taxon>
        <taxon>Vibrionales</taxon>
        <taxon>Vibrionaceae</taxon>
        <taxon>Photobacterium</taxon>
    </lineage>
</organism>
<dbReference type="Proteomes" id="UP000240530">
    <property type="component" value="Unassembled WGS sequence"/>
</dbReference>
<reference evidence="1 2" key="1">
    <citation type="submission" date="2018-03" db="EMBL/GenBank/DDBJ databases">
        <title>Whole genome sequencing of Histamine producing bacteria.</title>
        <authorList>
            <person name="Butler K."/>
        </authorList>
    </citation>
    <scope>NUCLEOTIDE SEQUENCE [LARGE SCALE GENOMIC DNA]</scope>
    <source>
        <strain evidence="1 2">Res.4.1</strain>
    </source>
</reference>
<dbReference type="RefSeq" id="WP_008987063.1">
    <property type="nucleotide sequence ID" value="NZ_CP131572.1"/>
</dbReference>
<accession>A0A2T3KVQ6</accession>
<dbReference type="GeneID" id="99742225"/>
<evidence type="ECO:0000313" key="2">
    <source>
        <dbReference type="Proteomes" id="UP000240530"/>
    </source>
</evidence>
<gene>
    <name evidence="1" type="ORF">C0W93_09415</name>
</gene>
<dbReference type="AlphaFoldDB" id="A0A2T3KVQ6"/>
<protein>
    <submittedName>
        <fullName evidence="1">DUF3634 domain-containing protein</fullName>
    </submittedName>
</protein>
<name>A0A2T3KVQ6_PHOLD</name>
<comment type="caution">
    <text evidence="1">The sequence shown here is derived from an EMBL/GenBank/DDBJ whole genome shotgun (WGS) entry which is preliminary data.</text>
</comment>
<sequence length="101" mass="11528">MEYVLVLAVVVIFIVFKDRPIMVLKFENGELTKTKGDVPTGFQTSCKEIAHKTPFSGQIKVYKNRFTTKIDFSKDIPGKIKQRIRNVFPHSSQPSKKGKRA</sequence>
<proteinExistence type="predicted"/>